<sequence length="176" mass="18925">MTTPAENPSYQTRADGAGLDIDTVYTRCPQCGIVATSTGVSYAITADGGLDPAHPLEITCNAVGHRYSAAFIDLLAHDATATCVRCDTVFAVPAVADQVVCPSCRLYQDGPFLHADDSRRAELDRTRQAHLAQIRAELDRTRQAHLAQIRAALRASRPPPGVSGDDEQPVPTRCIR</sequence>
<accession>A0A919ISV2</accession>
<gene>
    <name evidence="2" type="ORF">Acy02nite_89900</name>
</gene>
<dbReference type="AlphaFoldDB" id="A0A919ISV2"/>
<comment type="caution">
    <text evidence="2">The sequence shown here is derived from an EMBL/GenBank/DDBJ whole genome shotgun (WGS) entry which is preliminary data.</text>
</comment>
<reference evidence="2" key="1">
    <citation type="submission" date="2021-01" db="EMBL/GenBank/DDBJ databases">
        <title>Whole genome shotgun sequence of Actinoplanes cyaneus NBRC 14990.</title>
        <authorList>
            <person name="Komaki H."/>
            <person name="Tamura T."/>
        </authorList>
    </citation>
    <scope>NUCLEOTIDE SEQUENCE</scope>
    <source>
        <strain evidence="2">NBRC 14990</strain>
    </source>
</reference>
<feature type="region of interest" description="Disordered" evidence="1">
    <location>
        <begin position="154"/>
        <end position="176"/>
    </location>
</feature>
<dbReference type="Proteomes" id="UP000619479">
    <property type="component" value="Unassembled WGS sequence"/>
</dbReference>
<proteinExistence type="predicted"/>
<evidence type="ECO:0000313" key="2">
    <source>
        <dbReference type="EMBL" id="GID71109.1"/>
    </source>
</evidence>
<dbReference type="EMBL" id="BOMH01000097">
    <property type="protein sequence ID" value="GID71109.1"/>
    <property type="molecule type" value="Genomic_DNA"/>
</dbReference>
<name>A0A919ISV2_9ACTN</name>
<evidence type="ECO:0000256" key="1">
    <source>
        <dbReference type="SAM" id="MobiDB-lite"/>
    </source>
</evidence>
<evidence type="ECO:0000313" key="3">
    <source>
        <dbReference type="Proteomes" id="UP000619479"/>
    </source>
</evidence>
<protein>
    <submittedName>
        <fullName evidence="2">Uncharacterized protein</fullName>
    </submittedName>
</protein>
<dbReference type="RefSeq" id="WP_203755835.1">
    <property type="nucleotide sequence ID" value="NZ_BAAAUC010000094.1"/>
</dbReference>
<organism evidence="2 3">
    <name type="scientific">Actinoplanes cyaneus</name>
    <dbReference type="NCBI Taxonomy" id="52696"/>
    <lineage>
        <taxon>Bacteria</taxon>
        <taxon>Bacillati</taxon>
        <taxon>Actinomycetota</taxon>
        <taxon>Actinomycetes</taxon>
        <taxon>Micromonosporales</taxon>
        <taxon>Micromonosporaceae</taxon>
        <taxon>Actinoplanes</taxon>
    </lineage>
</organism>
<keyword evidence="3" id="KW-1185">Reference proteome</keyword>